<dbReference type="Proteomes" id="UP000480275">
    <property type="component" value="Unassembled WGS sequence"/>
</dbReference>
<comment type="caution">
    <text evidence="1">The sequence shown here is derived from an EMBL/GenBank/DDBJ whole genome shotgun (WGS) entry which is preliminary data.</text>
</comment>
<dbReference type="AlphaFoldDB" id="A0A6L5JXG9"/>
<proteinExistence type="predicted"/>
<dbReference type="EMBL" id="WIXJ01000005">
    <property type="protein sequence ID" value="MQY51919.1"/>
    <property type="molecule type" value="Genomic_DNA"/>
</dbReference>
<protein>
    <recommendedName>
        <fullName evidence="3">Glutamate-ammonia-ligase adenylyltransferase</fullName>
    </recommendedName>
</protein>
<name>A0A6L5JXG9_RHOTE</name>
<dbReference type="OrthoDB" id="9181276at2"/>
<gene>
    <name evidence="1" type="ORF">GHK24_09030</name>
</gene>
<accession>A0A6L5JXG9</accession>
<evidence type="ECO:0000313" key="2">
    <source>
        <dbReference type="Proteomes" id="UP000480275"/>
    </source>
</evidence>
<reference evidence="1 2" key="1">
    <citation type="submission" date="2019-10" db="EMBL/GenBank/DDBJ databases">
        <title>Whole-genome sequence of the purple nonsulfur photosynthetic bacterium Rhodocyclus tenuis.</title>
        <authorList>
            <person name="Kyndt J.A."/>
            <person name="Meyer T.E."/>
        </authorList>
    </citation>
    <scope>NUCLEOTIDE SEQUENCE [LARGE SCALE GENOMIC DNA]</scope>
    <source>
        <strain evidence="1 2">DSM 110</strain>
    </source>
</reference>
<evidence type="ECO:0008006" key="3">
    <source>
        <dbReference type="Google" id="ProtNLM"/>
    </source>
</evidence>
<organism evidence="1 2">
    <name type="scientific">Rhodocyclus tenuis</name>
    <name type="common">Rhodospirillum tenue</name>
    <dbReference type="NCBI Taxonomy" id="1066"/>
    <lineage>
        <taxon>Bacteria</taxon>
        <taxon>Pseudomonadati</taxon>
        <taxon>Pseudomonadota</taxon>
        <taxon>Betaproteobacteria</taxon>
        <taxon>Rhodocyclales</taxon>
        <taxon>Rhodocyclaceae</taxon>
        <taxon>Rhodocyclus</taxon>
    </lineage>
</organism>
<evidence type="ECO:0000313" key="1">
    <source>
        <dbReference type="EMBL" id="MQY51919.1"/>
    </source>
</evidence>
<sequence length="142" mass="15618">MKKLAWGLAILLALVALDWFIRAPDSRSRDLTRVIAEQGSAELKAYPYSFRVLKVEGNVAFLSTPRSFDVPAARLIAVLYPDINTKNANDPAFVTAQQTLARIQGEAQEIVAAQPGITAVRWKLDRDWLVGHHIEVPDGAGP</sequence>